<reference evidence="1" key="1">
    <citation type="submission" date="2020-11" db="EMBL/GenBank/DDBJ databases">
        <authorList>
            <person name="Tran Van P."/>
        </authorList>
    </citation>
    <scope>NUCLEOTIDE SEQUENCE</scope>
</reference>
<protein>
    <submittedName>
        <fullName evidence="1">Uncharacterized protein</fullName>
    </submittedName>
</protein>
<evidence type="ECO:0000313" key="1">
    <source>
        <dbReference type="EMBL" id="CAD7592770.1"/>
    </source>
</evidence>
<dbReference type="EMBL" id="OE840820">
    <property type="protein sequence ID" value="CAD7592770.1"/>
    <property type="molecule type" value="Genomic_DNA"/>
</dbReference>
<accession>A0A7R9JX72</accession>
<organism evidence="1">
    <name type="scientific">Timema genevievae</name>
    <name type="common">Walking stick</name>
    <dbReference type="NCBI Taxonomy" id="629358"/>
    <lineage>
        <taxon>Eukaryota</taxon>
        <taxon>Metazoa</taxon>
        <taxon>Ecdysozoa</taxon>
        <taxon>Arthropoda</taxon>
        <taxon>Hexapoda</taxon>
        <taxon>Insecta</taxon>
        <taxon>Pterygota</taxon>
        <taxon>Neoptera</taxon>
        <taxon>Polyneoptera</taxon>
        <taxon>Phasmatodea</taxon>
        <taxon>Timematodea</taxon>
        <taxon>Timematoidea</taxon>
        <taxon>Timematidae</taxon>
        <taxon>Timema</taxon>
    </lineage>
</organism>
<proteinExistence type="predicted"/>
<sequence length="161" mass="18263">MNHTLLEDRIPQTVHKLNVANCFCDGKSSPAIFGDEVTQYYDCLGAALDFDWDSCMRRATTWMIRKRRGQSMFAAETEGNTDESTQTTSVDKTTNVKGHLIYCKVLEHTNHSTVARFGSDGLKVLWPRGVHEEKVLEFYSDAMVTNDDGLKEKLGNDFYNI</sequence>
<dbReference type="AlphaFoldDB" id="A0A7R9JX72"/>
<gene>
    <name evidence="1" type="ORF">TGEB3V08_LOCUS5061</name>
</gene>
<name>A0A7R9JX72_TIMGE</name>